<comment type="similarity">
    <text evidence="1">Belongs to the LysR transcriptional regulatory family.</text>
</comment>
<dbReference type="EMBL" id="AZFM01000020">
    <property type="protein sequence ID" value="KRL89621.1"/>
    <property type="molecule type" value="Genomic_DNA"/>
</dbReference>
<dbReference type="PANTHER" id="PTHR30126">
    <property type="entry name" value="HTH-TYPE TRANSCRIPTIONAL REGULATOR"/>
    <property type="match status" value="1"/>
</dbReference>
<sequence>MYTIFKKGDELTMLDLELLEELVTFKKYGTLSATAEHLMITQPSVTRGMKRLEQELGVTLFDRTVNRITLNETGKLAAEEAEKLLQAENDFTEKVLNFSRTQNYINIGTTLPGPLVITDQYKDRFKEKTNINHQLILENNVISYLRNYKERLIFTTEDIETDDIESMYLGQEKLSIRIDKFNPLSQKKSVTFKDLAGLSFLVVQSIGPWKKVIENNIPNAKFLYQDDLAALDELTHYSNFPVFRSNLTIKSTYKERDDDDRILVPIEDENNFLDIYGSYLQSQRRIVQPYLKQYIKIMEE</sequence>
<dbReference type="PANTHER" id="PTHR30126:SF40">
    <property type="entry name" value="HTH-TYPE TRANSCRIPTIONAL REGULATOR GLTR"/>
    <property type="match status" value="1"/>
</dbReference>
<evidence type="ECO:0000313" key="6">
    <source>
        <dbReference type="EMBL" id="KRL89621.1"/>
    </source>
</evidence>
<protein>
    <submittedName>
        <fullName evidence="6">Transcriptional regulator, LysR family</fullName>
    </submittedName>
</protein>
<keyword evidence="4" id="KW-0804">Transcription</keyword>
<dbReference type="GO" id="GO:0003700">
    <property type="term" value="F:DNA-binding transcription factor activity"/>
    <property type="evidence" value="ECO:0007669"/>
    <property type="project" value="InterPro"/>
</dbReference>
<dbReference type="InterPro" id="IPR000847">
    <property type="entry name" value="LysR_HTH_N"/>
</dbReference>
<dbReference type="AlphaFoldDB" id="A0A0R1UFY5"/>
<evidence type="ECO:0000313" key="7">
    <source>
        <dbReference type="Proteomes" id="UP000051036"/>
    </source>
</evidence>
<evidence type="ECO:0000256" key="1">
    <source>
        <dbReference type="ARBA" id="ARBA00009437"/>
    </source>
</evidence>
<gene>
    <name evidence="6" type="ORF">FC46_GL000723</name>
</gene>
<dbReference type="PRINTS" id="PR00039">
    <property type="entry name" value="HTHLYSR"/>
</dbReference>
<name>A0A0R1UFY5_9LACO</name>
<dbReference type="PROSITE" id="PS50931">
    <property type="entry name" value="HTH_LYSR"/>
    <property type="match status" value="1"/>
</dbReference>
<keyword evidence="3" id="KW-0238">DNA-binding</keyword>
<feature type="domain" description="HTH lysR-type" evidence="5">
    <location>
        <begin position="14"/>
        <end position="71"/>
    </location>
</feature>
<reference evidence="6 7" key="1">
    <citation type="journal article" date="2015" name="Genome Announc.">
        <title>Expanding the biotechnology potential of lactobacilli through comparative genomics of 213 strains and associated genera.</title>
        <authorList>
            <person name="Sun Z."/>
            <person name="Harris H.M."/>
            <person name="McCann A."/>
            <person name="Guo C."/>
            <person name="Argimon S."/>
            <person name="Zhang W."/>
            <person name="Yang X."/>
            <person name="Jeffery I.B."/>
            <person name="Cooney J.C."/>
            <person name="Kagawa T.F."/>
            <person name="Liu W."/>
            <person name="Song Y."/>
            <person name="Salvetti E."/>
            <person name="Wrobel A."/>
            <person name="Rasinkangas P."/>
            <person name="Parkhill J."/>
            <person name="Rea M.C."/>
            <person name="O'Sullivan O."/>
            <person name="Ritari J."/>
            <person name="Douillard F.P."/>
            <person name="Paul Ross R."/>
            <person name="Yang R."/>
            <person name="Briner A.E."/>
            <person name="Felis G.E."/>
            <person name="de Vos W.M."/>
            <person name="Barrangou R."/>
            <person name="Klaenhammer T.R."/>
            <person name="Caufield P.W."/>
            <person name="Cui Y."/>
            <person name="Zhang H."/>
            <person name="O'Toole P.W."/>
        </authorList>
    </citation>
    <scope>NUCLEOTIDE SEQUENCE [LARGE SCALE GENOMIC DNA]</scope>
    <source>
        <strain evidence="6 7">DSM 16043</strain>
    </source>
</reference>
<dbReference type="InterPro" id="IPR036390">
    <property type="entry name" value="WH_DNA-bd_sf"/>
</dbReference>
<dbReference type="GO" id="GO:0000976">
    <property type="term" value="F:transcription cis-regulatory region binding"/>
    <property type="evidence" value="ECO:0007669"/>
    <property type="project" value="TreeGrafter"/>
</dbReference>
<dbReference type="PATRIC" id="fig|1423763.3.peg.728"/>
<comment type="caution">
    <text evidence="6">The sequence shown here is derived from an EMBL/GenBank/DDBJ whole genome shotgun (WGS) entry which is preliminary data.</text>
</comment>
<dbReference type="Gene3D" id="1.10.10.10">
    <property type="entry name" value="Winged helix-like DNA-binding domain superfamily/Winged helix DNA-binding domain"/>
    <property type="match status" value="1"/>
</dbReference>
<dbReference type="SUPFAM" id="SSF46785">
    <property type="entry name" value="Winged helix' DNA-binding domain"/>
    <property type="match status" value="1"/>
</dbReference>
<accession>A0A0R1UFY5</accession>
<keyword evidence="7" id="KW-1185">Reference proteome</keyword>
<organism evidence="6 7">
    <name type="scientific">Lactobacillus kalixensis DSM 16043</name>
    <dbReference type="NCBI Taxonomy" id="1423763"/>
    <lineage>
        <taxon>Bacteria</taxon>
        <taxon>Bacillati</taxon>
        <taxon>Bacillota</taxon>
        <taxon>Bacilli</taxon>
        <taxon>Lactobacillales</taxon>
        <taxon>Lactobacillaceae</taxon>
        <taxon>Lactobacillus</taxon>
    </lineage>
</organism>
<dbReference type="InterPro" id="IPR036388">
    <property type="entry name" value="WH-like_DNA-bd_sf"/>
</dbReference>
<evidence type="ECO:0000259" key="5">
    <source>
        <dbReference type="PROSITE" id="PS50931"/>
    </source>
</evidence>
<dbReference type="Pfam" id="PF00126">
    <property type="entry name" value="HTH_1"/>
    <property type="match status" value="1"/>
</dbReference>
<proteinExistence type="inferred from homology"/>
<evidence type="ECO:0000256" key="2">
    <source>
        <dbReference type="ARBA" id="ARBA00023015"/>
    </source>
</evidence>
<keyword evidence="2" id="KW-0805">Transcription regulation</keyword>
<evidence type="ECO:0000256" key="3">
    <source>
        <dbReference type="ARBA" id="ARBA00023125"/>
    </source>
</evidence>
<evidence type="ECO:0000256" key="4">
    <source>
        <dbReference type="ARBA" id="ARBA00023163"/>
    </source>
</evidence>
<dbReference type="Proteomes" id="UP000051036">
    <property type="component" value="Unassembled WGS sequence"/>
</dbReference>
<dbReference type="STRING" id="1423763.FC46_GL000723"/>